<dbReference type="PANTHER" id="PTHR11558">
    <property type="entry name" value="SPERMIDINE/SPERMINE SYNTHASE"/>
    <property type="match status" value="1"/>
</dbReference>
<dbReference type="EMBL" id="HG805852">
    <property type="protein sequence ID" value="CDW53405.1"/>
    <property type="molecule type" value="Genomic_DNA"/>
</dbReference>
<dbReference type="NCBIfam" id="NF037959">
    <property type="entry name" value="MFS_SpdSyn"/>
    <property type="match status" value="1"/>
</dbReference>
<dbReference type="Gene3D" id="3.40.50.150">
    <property type="entry name" value="Vaccinia Virus protein VP39"/>
    <property type="match status" value="1"/>
</dbReference>
<organism evidence="1 2">
    <name type="scientific">Trichuris trichiura</name>
    <name type="common">Whipworm</name>
    <name type="synonym">Trichocephalus trichiurus</name>
    <dbReference type="NCBI Taxonomy" id="36087"/>
    <lineage>
        <taxon>Eukaryota</taxon>
        <taxon>Metazoa</taxon>
        <taxon>Ecdysozoa</taxon>
        <taxon>Nematoda</taxon>
        <taxon>Enoplea</taxon>
        <taxon>Dorylaimia</taxon>
        <taxon>Trichinellida</taxon>
        <taxon>Trichuridae</taxon>
        <taxon>Trichuris</taxon>
    </lineage>
</organism>
<dbReference type="Pfam" id="PF01564">
    <property type="entry name" value="Spermine_synth"/>
    <property type="match status" value="1"/>
</dbReference>
<dbReference type="GO" id="GO:0003824">
    <property type="term" value="F:catalytic activity"/>
    <property type="evidence" value="ECO:0007669"/>
    <property type="project" value="InterPro"/>
</dbReference>
<reference evidence="1" key="2">
    <citation type="submission" date="2014-03" db="EMBL/GenBank/DDBJ databases">
        <title>The whipworm genome and dual-species transcriptomics of an intimate host-pathogen interaction.</title>
        <authorList>
            <person name="Foth B.J."/>
            <person name="Tsai I.J."/>
            <person name="Reid A.J."/>
            <person name="Bancroft A.J."/>
            <person name="Nichol S."/>
            <person name="Tracey A."/>
            <person name="Holroyd N."/>
            <person name="Cotton J.A."/>
            <person name="Stanley E.J."/>
            <person name="Zarowiecki M."/>
            <person name="Liu J.Z."/>
            <person name="Huckvale T."/>
            <person name="Cooper P.J."/>
            <person name="Grencis R.K."/>
            <person name="Berriman M."/>
        </authorList>
    </citation>
    <scope>NUCLEOTIDE SEQUENCE [LARGE SCALE GENOMIC DNA]</scope>
</reference>
<gene>
    <name evidence="1" type="ORF">TTRE_0000167001</name>
</gene>
<proteinExistence type="predicted"/>
<evidence type="ECO:0000313" key="1">
    <source>
        <dbReference type="EMBL" id="CDW53405.1"/>
    </source>
</evidence>
<dbReference type="AlphaFoldDB" id="A0A077Z3U6"/>
<dbReference type="InterPro" id="IPR029063">
    <property type="entry name" value="SAM-dependent_MTases_sf"/>
</dbReference>
<dbReference type="Proteomes" id="UP000030665">
    <property type="component" value="Unassembled WGS sequence"/>
</dbReference>
<protein>
    <submittedName>
        <fullName evidence="1">Spermine synth domain containing protein</fullName>
    </submittedName>
</protein>
<dbReference type="InterPro" id="IPR001045">
    <property type="entry name" value="Spermi_synthase"/>
</dbReference>
<evidence type="ECO:0000313" key="2">
    <source>
        <dbReference type="Proteomes" id="UP000030665"/>
    </source>
</evidence>
<accession>A0A077Z3U6</accession>
<keyword evidence="2" id="KW-1185">Reference proteome</keyword>
<dbReference type="CDD" id="cd02440">
    <property type="entry name" value="AdoMet_MTases"/>
    <property type="match status" value="1"/>
</dbReference>
<dbReference type="PANTHER" id="PTHR11558:SF11">
    <property type="entry name" value="SPERMIDINE SYNTHASE"/>
    <property type="match status" value="1"/>
</dbReference>
<sequence>MDRCTTKRCLRFSNRQGVTQSEADLKPGSDEVDSTKLSFAHHTAFMHSLVISRAATNRRILIVGVGGGCLPMYIRHTHPDVNIVAVEIDPTIIEVAKRWFSFVEDEKLRVVVSDGVKYIREACRTGERFDCIMIDVAEDSLLAPLPQFVSTQCLQDCKTLVEPYVFTTAFAMKIPNELNEVVFMMPFKDTVNTPVDVANLCIQLENLGAMPWGVENGTNGS</sequence>
<name>A0A077Z3U6_TRITR</name>
<dbReference type="STRING" id="36087.A0A077Z3U6"/>
<dbReference type="SUPFAM" id="SSF53335">
    <property type="entry name" value="S-adenosyl-L-methionine-dependent methyltransferases"/>
    <property type="match status" value="1"/>
</dbReference>
<reference evidence="1" key="1">
    <citation type="submission" date="2014-01" db="EMBL/GenBank/DDBJ databases">
        <authorList>
            <person name="Aslett M."/>
        </authorList>
    </citation>
    <scope>NUCLEOTIDE SEQUENCE</scope>
</reference>
<dbReference type="OrthoDB" id="2016285at2759"/>